<protein>
    <recommendedName>
        <fullName evidence="14">AAA+ ATPase domain-containing protein</fullName>
    </recommendedName>
</protein>
<dbReference type="Pfam" id="PF23598">
    <property type="entry name" value="LRR_14"/>
    <property type="match status" value="1"/>
</dbReference>
<feature type="region of interest" description="Disordered" evidence="7">
    <location>
        <begin position="119"/>
        <end position="148"/>
    </location>
</feature>
<proteinExistence type="inferred from homology"/>
<dbReference type="InterPro" id="IPR036388">
    <property type="entry name" value="WH-like_DNA-bd_sf"/>
</dbReference>
<dbReference type="Pfam" id="PF00931">
    <property type="entry name" value="NB-ARC"/>
    <property type="match status" value="1"/>
</dbReference>
<dbReference type="Gene3D" id="3.40.50.300">
    <property type="entry name" value="P-loop containing nucleotide triphosphate hydrolases"/>
    <property type="match status" value="1"/>
</dbReference>
<dbReference type="SUPFAM" id="SSF52540">
    <property type="entry name" value="P-loop containing nucleoside triphosphate hydrolases"/>
    <property type="match status" value="1"/>
</dbReference>
<evidence type="ECO:0000259" key="10">
    <source>
        <dbReference type="Pfam" id="PF23559"/>
    </source>
</evidence>
<feature type="domain" description="Disease resistance protein winged helix" evidence="10">
    <location>
        <begin position="421"/>
        <end position="497"/>
    </location>
</feature>
<dbReference type="SUPFAM" id="SSF52047">
    <property type="entry name" value="RNI-like"/>
    <property type="match status" value="1"/>
</dbReference>
<dbReference type="GO" id="GO:0042742">
    <property type="term" value="P:defense response to bacterium"/>
    <property type="evidence" value="ECO:0007669"/>
    <property type="project" value="UniProtKB-ARBA"/>
</dbReference>
<evidence type="ECO:0000256" key="7">
    <source>
        <dbReference type="SAM" id="MobiDB-lite"/>
    </source>
</evidence>
<dbReference type="InterPro" id="IPR041118">
    <property type="entry name" value="Rx_N"/>
</dbReference>
<dbReference type="InterPro" id="IPR002182">
    <property type="entry name" value="NB-ARC"/>
</dbReference>
<evidence type="ECO:0008006" key="14">
    <source>
        <dbReference type="Google" id="ProtNLM"/>
    </source>
</evidence>
<evidence type="ECO:0000256" key="4">
    <source>
        <dbReference type="ARBA" id="ARBA00022741"/>
    </source>
</evidence>
<keyword evidence="3" id="KW-0677">Repeat</keyword>
<gene>
    <name evidence="12" type="ORF">U9M48_027852</name>
</gene>
<dbReference type="InterPro" id="IPR032675">
    <property type="entry name" value="LRR_dom_sf"/>
</dbReference>
<evidence type="ECO:0000256" key="5">
    <source>
        <dbReference type="ARBA" id="ARBA00022821"/>
    </source>
</evidence>
<feature type="compositionally biased region" description="Pro residues" evidence="7">
    <location>
        <begin position="131"/>
        <end position="145"/>
    </location>
</feature>
<evidence type="ECO:0000256" key="1">
    <source>
        <dbReference type="ARBA" id="ARBA00008894"/>
    </source>
</evidence>
<reference evidence="12 13" key="1">
    <citation type="submission" date="2024-02" db="EMBL/GenBank/DDBJ databases">
        <title>High-quality chromosome-scale genome assembly of Pensacola bahiagrass (Paspalum notatum Flugge var. saurae).</title>
        <authorList>
            <person name="Vega J.M."/>
            <person name="Podio M."/>
            <person name="Orjuela J."/>
            <person name="Siena L.A."/>
            <person name="Pessino S.C."/>
            <person name="Combes M.C."/>
            <person name="Mariac C."/>
            <person name="Albertini E."/>
            <person name="Pupilli F."/>
            <person name="Ortiz J.P.A."/>
            <person name="Leblanc O."/>
        </authorList>
    </citation>
    <scope>NUCLEOTIDE SEQUENCE [LARGE SCALE GENOMIC DNA]</scope>
    <source>
        <strain evidence="12">R1</strain>
        <tissue evidence="12">Leaf</tissue>
    </source>
</reference>
<dbReference type="PANTHER" id="PTHR23155">
    <property type="entry name" value="DISEASE RESISTANCE PROTEIN RP"/>
    <property type="match status" value="1"/>
</dbReference>
<dbReference type="Gene3D" id="1.20.5.4130">
    <property type="match status" value="1"/>
</dbReference>
<dbReference type="EMBL" id="CP144750">
    <property type="protein sequence ID" value="WVZ80377.1"/>
    <property type="molecule type" value="Genomic_DNA"/>
</dbReference>
<dbReference type="AlphaFoldDB" id="A0AAQ3TY15"/>
<sequence>MEIAAAAVGSVLPKLQAYLLLKDDNEDPHDAELLSRELTAIQAALHDANGAARSHDDEQARAWTGVARELAYDVDDTLAALLVASSPPPPVRAQDDGDRDLPGAPFSFKGLLQRATDLSRSRPRTVGKAHVPPPAVGHPHPQQPPPDEEVVLVGVDDARDGLIRRLCLRDGGNRDAGDLEVKAIAVVGSVGLGKTTLVRSAYGVLKPQFDCSAFVSVGFDPRIESVLETLLQQLGFTDDEAVTQEPREERQLISQLAGFLQNKRYLIVVDDLWDKPSWEKIRCALVNNNHGSRIVATTHNFDVAEQVGAPYELKLLSAENARILFFRTIFGHEVEPCPDDEFTEAADKLLKRCGGVPLAIITLAKLLASKMGDRTEWHKVCESIGSRLENTPEVKNMRMVASLGYYNLPPHLRACLLYMSVFPEDYEIRRDRLVWRWIAEGFVQVEDKQAESLFEIGESYVDELVNRSMIQLLDVDYADDGGRDEYCCSVSFPVMDLISHLSSQENFITVLDDEQEACPSAQQQIRRVSFRGQSKTEDSASPATIRRMPLLRSLSFFSPGGAEHIDLNMAEFLRVLDLEGCDLSGSYLLENHIGSLIHLRYLGVRDTRITSVPEDVGNLRSLQTLDLTDTKVEQLPASAVELGELMCLRVDYRTRVPSGIGRLTNLEELCDVSTREAPGMAKELGRLTKLKVLRITLWKPSKSLEEALVQSLRRLHKIQILDVYACGGGGRDDCSGRLDLLRETWAPPPRLREFQARAMSSYWSPLRVLPAWIDATTAPHLAVLVVQLQELRQQDLEALGRLPTLRVLRVDPYASKEPLAVPGGAFTRLMECRFRDSDLAPVFRPGAAPRLRRLEFCFRVRNTIDRGNGAFDFGLENLGSLEEVTVYVGCQESREPEAEAAEEALRRAVDRHPNRASFDVTTFGEELMCFDDDE</sequence>
<evidence type="ECO:0000259" key="11">
    <source>
        <dbReference type="Pfam" id="PF23598"/>
    </source>
</evidence>
<evidence type="ECO:0000259" key="9">
    <source>
        <dbReference type="Pfam" id="PF18052"/>
    </source>
</evidence>
<dbReference type="InterPro" id="IPR058922">
    <property type="entry name" value="WHD_DRP"/>
</dbReference>
<feature type="domain" description="NB-ARC" evidence="8">
    <location>
        <begin position="180"/>
        <end position="330"/>
    </location>
</feature>
<dbReference type="Proteomes" id="UP001341281">
    <property type="component" value="Chromosome 06"/>
</dbReference>
<dbReference type="PANTHER" id="PTHR23155:SF1228">
    <property type="entry name" value="NB-ARC DOMAIN CONTAINING PROTEIN, EXPRESSED"/>
    <property type="match status" value="1"/>
</dbReference>
<dbReference type="InterPro" id="IPR027417">
    <property type="entry name" value="P-loop_NTPase"/>
</dbReference>
<keyword evidence="13" id="KW-1185">Reference proteome</keyword>
<dbReference type="FunFam" id="1.10.10.10:FF:000322">
    <property type="entry name" value="Probable disease resistance protein At1g63360"/>
    <property type="match status" value="1"/>
</dbReference>
<keyword evidence="2" id="KW-0433">Leucine-rich repeat</keyword>
<evidence type="ECO:0000256" key="2">
    <source>
        <dbReference type="ARBA" id="ARBA00022614"/>
    </source>
</evidence>
<dbReference type="Gene3D" id="3.80.10.10">
    <property type="entry name" value="Ribonuclease Inhibitor"/>
    <property type="match status" value="1"/>
</dbReference>
<feature type="region of interest" description="Disordered" evidence="7">
    <location>
        <begin position="85"/>
        <end position="106"/>
    </location>
</feature>
<evidence type="ECO:0000313" key="13">
    <source>
        <dbReference type="Proteomes" id="UP001341281"/>
    </source>
</evidence>
<accession>A0AAQ3TY15</accession>
<evidence type="ECO:0000259" key="8">
    <source>
        <dbReference type="Pfam" id="PF00931"/>
    </source>
</evidence>
<feature type="domain" description="Disease resistance R13L4/SHOC-2-like LRR" evidence="11">
    <location>
        <begin position="551"/>
        <end position="917"/>
    </location>
</feature>
<organism evidence="12 13">
    <name type="scientific">Paspalum notatum var. saurae</name>
    <dbReference type="NCBI Taxonomy" id="547442"/>
    <lineage>
        <taxon>Eukaryota</taxon>
        <taxon>Viridiplantae</taxon>
        <taxon>Streptophyta</taxon>
        <taxon>Embryophyta</taxon>
        <taxon>Tracheophyta</taxon>
        <taxon>Spermatophyta</taxon>
        <taxon>Magnoliopsida</taxon>
        <taxon>Liliopsida</taxon>
        <taxon>Poales</taxon>
        <taxon>Poaceae</taxon>
        <taxon>PACMAD clade</taxon>
        <taxon>Panicoideae</taxon>
        <taxon>Andropogonodae</taxon>
        <taxon>Paspaleae</taxon>
        <taxon>Paspalinae</taxon>
        <taxon>Paspalum</taxon>
    </lineage>
</organism>
<dbReference type="Gene3D" id="1.10.8.430">
    <property type="entry name" value="Helical domain of apoptotic protease-activating factors"/>
    <property type="match status" value="1"/>
</dbReference>
<dbReference type="CDD" id="cd00267">
    <property type="entry name" value="ABC_ATPase"/>
    <property type="match status" value="1"/>
</dbReference>
<dbReference type="Gene3D" id="1.10.10.10">
    <property type="entry name" value="Winged helix-like DNA-binding domain superfamily/Winged helix DNA-binding domain"/>
    <property type="match status" value="1"/>
</dbReference>
<keyword evidence="6" id="KW-0175">Coiled coil</keyword>
<keyword evidence="4" id="KW-0547">Nucleotide-binding</keyword>
<dbReference type="Pfam" id="PF23559">
    <property type="entry name" value="WHD_DRP"/>
    <property type="match status" value="1"/>
</dbReference>
<evidence type="ECO:0000256" key="6">
    <source>
        <dbReference type="ARBA" id="ARBA00023054"/>
    </source>
</evidence>
<dbReference type="InterPro" id="IPR044974">
    <property type="entry name" value="Disease_R_plants"/>
</dbReference>
<name>A0AAQ3TY15_PASNO</name>
<feature type="domain" description="Disease resistance N-terminal" evidence="9">
    <location>
        <begin position="7"/>
        <end position="81"/>
    </location>
</feature>
<dbReference type="PRINTS" id="PR00364">
    <property type="entry name" value="DISEASERSIST"/>
</dbReference>
<evidence type="ECO:0000256" key="3">
    <source>
        <dbReference type="ARBA" id="ARBA00022737"/>
    </source>
</evidence>
<keyword evidence="5" id="KW-0611">Plant defense</keyword>
<dbReference type="GO" id="GO:0002758">
    <property type="term" value="P:innate immune response-activating signaling pathway"/>
    <property type="evidence" value="ECO:0007669"/>
    <property type="project" value="UniProtKB-ARBA"/>
</dbReference>
<dbReference type="Pfam" id="PF18052">
    <property type="entry name" value="Rx_N"/>
    <property type="match status" value="1"/>
</dbReference>
<dbReference type="GO" id="GO:0043531">
    <property type="term" value="F:ADP binding"/>
    <property type="evidence" value="ECO:0007669"/>
    <property type="project" value="InterPro"/>
</dbReference>
<comment type="similarity">
    <text evidence="1">Belongs to the disease resistance NB-LRR family.</text>
</comment>
<dbReference type="InterPro" id="IPR055414">
    <property type="entry name" value="LRR_R13L4/SHOC2-like"/>
</dbReference>
<dbReference type="InterPro" id="IPR042197">
    <property type="entry name" value="Apaf_helical"/>
</dbReference>
<dbReference type="GO" id="GO:0009626">
    <property type="term" value="P:plant-type hypersensitive response"/>
    <property type="evidence" value="ECO:0007669"/>
    <property type="project" value="UniProtKB-ARBA"/>
</dbReference>
<evidence type="ECO:0000313" key="12">
    <source>
        <dbReference type="EMBL" id="WVZ80377.1"/>
    </source>
</evidence>